<comment type="catalytic activity">
    <reaction evidence="1">
        <text>(7,8-dihydropterin-6-yl)methyl diphosphate + 4-aminobenzoate = 7,8-dihydropteroate + diphosphate</text>
        <dbReference type="Rhea" id="RHEA:19949"/>
        <dbReference type="ChEBI" id="CHEBI:17836"/>
        <dbReference type="ChEBI" id="CHEBI:17839"/>
        <dbReference type="ChEBI" id="CHEBI:33019"/>
        <dbReference type="ChEBI" id="CHEBI:72950"/>
        <dbReference type="EC" id="2.5.1.15"/>
    </reaction>
</comment>
<dbReference type="InterPro" id="IPR011005">
    <property type="entry name" value="Dihydropteroate_synth-like_sf"/>
</dbReference>
<evidence type="ECO:0000313" key="14">
    <source>
        <dbReference type="EMBL" id="KMW56765.1"/>
    </source>
</evidence>
<feature type="domain" description="Pterin-binding" evidence="13">
    <location>
        <begin position="79"/>
        <end position="332"/>
    </location>
</feature>
<evidence type="ECO:0000256" key="8">
    <source>
        <dbReference type="ARBA" id="ARBA00022723"/>
    </source>
</evidence>
<proteinExistence type="inferred from homology"/>
<comment type="cofactor">
    <cofactor evidence="2 12">
        <name>Mg(2+)</name>
        <dbReference type="ChEBI" id="CHEBI:18420"/>
    </cofactor>
</comment>
<evidence type="ECO:0000256" key="9">
    <source>
        <dbReference type="ARBA" id="ARBA00022842"/>
    </source>
</evidence>
<dbReference type="STRING" id="1675527.AIOL_001721"/>
<evidence type="ECO:0000256" key="12">
    <source>
        <dbReference type="RuleBase" id="RU361205"/>
    </source>
</evidence>
<comment type="pathway">
    <text evidence="3 12">Cofactor biosynthesis; tetrahydrofolate biosynthesis; 7,8-dihydrofolate from 2-amino-4-hydroxy-6-hydroxymethyl-7,8-dihydropteridine diphosphate and 4-aminobenzoate: step 1/2.</text>
</comment>
<dbReference type="Gene3D" id="3.20.20.20">
    <property type="entry name" value="Dihydropteroate synthase-like"/>
    <property type="match status" value="1"/>
</dbReference>
<comment type="caution">
    <text evidence="14">The sequence shown here is derived from an EMBL/GenBank/DDBJ whole genome shotgun (WGS) entry which is preliminary data.</text>
</comment>
<dbReference type="PATRIC" id="fig|1675527.3.peg.1815"/>
<evidence type="ECO:0000256" key="10">
    <source>
        <dbReference type="ARBA" id="ARBA00022909"/>
    </source>
</evidence>
<dbReference type="EMBL" id="LFTY01000002">
    <property type="protein sequence ID" value="KMW56765.1"/>
    <property type="molecule type" value="Genomic_DNA"/>
</dbReference>
<dbReference type="PROSITE" id="PS50972">
    <property type="entry name" value="PTERIN_BINDING"/>
    <property type="match status" value="1"/>
</dbReference>
<evidence type="ECO:0000259" key="13">
    <source>
        <dbReference type="PROSITE" id="PS50972"/>
    </source>
</evidence>
<dbReference type="InterPro" id="IPR006390">
    <property type="entry name" value="DHP_synth_dom"/>
</dbReference>
<dbReference type="GO" id="GO:0005829">
    <property type="term" value="C:cytosol"/>
    <property type="evidence" value="ECO:0007669"/>
    <property type="project" value="TreeGrafter"/>
</dbReference>
<keyword evidence="7 12" id="KW-0808">Transferase</keyword>
<evidence type="ECO:0000256" key="11">
    <source>
        <dbReference type="ARBA" id="ARBA00030193"/>
    </source>
</evidence>
<keyword evidence="15" id="KW-1185">Reference proteome</keyword>
<dbReference type="GO" id="GO:0046654">
    <property type="term" value="P:tetrahydrofolate biosynthetic process"/>
    <property type="evidence" value="ECO:0007669"/>
    <property type="project" value="UniProtKB-UniPathway"/>
</dbReference>
<dbReference type="PROSITE" id="PS00793">
    <property type="entry name" value="DHPS_2"/>
    <property type="match status" value="1"/>
</dbReference>
<dbReference type="InterPro" id="IPR045031">
    <property type="entry name" value="DHP_synth-like"/>
</dbReference>
<evidence type="ECO:0000256" key="7">
    <source>
        <dbReference type="ARBA" id="ARBA00022679"/>
    </source>
</evidence>
<dbReference type="RefSeq" id="WP_394298923.1">
    <property type="nucleotide sequence ID" value="NZ_LFTY01000002.1"/>
</dbReference>
<sequence>MHDYAWPIARTGPRTEPEYDGAECDFPLAGSAYAWFEEVNTRGKDGLWEYPLAVELPEDLRARLSDRRADICGLPLDRPRVMGIVNVTPDSFSDGGDRFTVAAALEAVRGMEGADILDIGGESTRPGADFVPEADEIARVVPVIEAIRAAGVSTPISIDTRKASVAAAALDAGADLVNDVSAMSFDSAMAGLVAERDVPICLMHALGDPKTMQDDPRYDDVVLDVYDYLAGRIEVAQAAGIKPARIIADPGIGFGKTLEHNLAILQSLSLYHGLGVPLLLGASRKRFIGTLGGASQAKVRMPGSLAVGLHGAAQGAHILRVHDVAETVQALQLWQAMTG</sequence>
<protein>
    <recommendedName>
        <fullName evidence="6 12">Dihydropteroate synthase</fullName>
        <shortName evidence="12">DHPS</shortName>
        <ecNumber evidence="5 12">2.5.1.15</ecNumber>
    </recommendedName>
    <alternativeName>
        <fullName evidence="11 12">Dihydropteroate pyrophosphorylase</fullName>
    </alternativeName>
</protein>
<dbReference type="InterPro" id="IPR000489">
    <property type="entry name" value="Pterin-binding_dom"/>
</dbReference>
<evidence type="ECO:0000256" key="1">
    <source>
        <dbReference type="ARBA" id="ARBA00000012"/>
    </source>
</evidence>
<evidence type="ECO:0000256" key="5">
    <source>
        <dbReference type="ARBA" id="ARBA00012458"/>
    </source>
</evidence>
<evidence type="ECO:0000256" key="2">
    <source>
        <dbReference type="ARBA" id="ARBA00001946"/>
    </source>
</evidence>
<keyword evidence="10 12" id="KW-0289">Folate biosynthesis</keyword>
<organism evidence="14 15">
    <name type="scientific">Candidatus Rhodobacter oscarellae</name>
    <dbReference type="NCBI Taxonomy" id="1675527"/>
    <lineage>
        <taxon>Bacteria</taxon>
        <taxon>Pseudomonadati</taxon>
        <taxon>Pseudomonadota</taxon>
        <taxon>Alphaproteobacteria</taxon>
        <taxon>Rhodobacterales</taxon>
        <taxon>Rhodobacter group</taxon>
        <taxon>Rhodobacter</taxon>
    </lineage>
</organism>
<dbReference type="AlphaFoldDB" id="A0A0J9E213"/>
<dbReference type="PANTHER" id="PTHR20941">
    <property type="entry name" value="FOLATE SYNTHESIS PROTEINS"/>
    <property type="match status" value="1"/>
</dbReference>
<comment type="similarity">
    <text evidence="4 12">Belongs to the DHPS family.</text>
</comment>
<accession>A0A0J9E213</accession>
<dbReference type="Proteomes" id="UP000037178">
    <property type="component" value="Unassembled WGS sequence"/>
</dbReference>
<comment type="function">
    <text evidence="12">Catalyzes the condensation of para-aminobenzoate (pABA) with 6-hydroxymethyl-7,8-dihydropterin diphosphate (DHPt-PP) to form 7,8-dihydropteroate (H2Pte), the immediate precursor of folate derivatives.</text>
</comment>
<dbReference type="FunFam" id="3.20.20.20:FF:000006">
    <property type="entry name" value="Dihydropteroate synthase"/>
    <property type="match status" value="1"/>
</dbReference>
<dbReference type="GO" id="GO:0046872">
    <property type="term" value="F:metal ion binding"/>
    <property type="evidence" value="ECO:0007669"/>
    <property type="project" value="UniProtKB-KW"/>
</dbReference>
<evidence type="ECO:0000256" key="6">
    <source>
        <dbReference type="ARBA" id="ARBA00016919"/>
    </source>
</evidence>
<name>A0A0J9E213_9RHOB</name>
<dbReference type="GO" id="GO:0004156">
    <property type="term" value="F:dihydropteroate synthase activity"/>
    <property type="evidence" value="ECO:0007669"/>
    <property type="project" value="UniProtKB-EC"/>
</dbReference>
<dbReference type="UniPathway" id="UPA00077">
    <property type="reaction ID" value="UER00156"/>
</dbReference>
<evidence type="ECO:0000256" key="4">
    <source>
        <dbReference type="ARBA" id="ARBA00009503"/>
    </source>
</evidence>
<gene>
    <name evidence="14" type="ORF">AIOL_001721</name>
</gene>
<evidence type="ECO:0000256" key="3">
    <source>
        <dbReference type="ARBA" id="ARBA00004763"/>
    </source>
</evidence>
<dbReference type="PROSITE" id="PS00792">
    <property type="entry name" value="DHPS_1"/>
    <property type="match status" value="1"/>
</dbReference>
<dbReference type="CDD" id="cd00739">
    <property type="entry name" value="DHPS"/>
    <property type="match status" value="1"/>
</dbReference>
<evidence type="ECO:0000313" key="15">
    <source>
        <dbReference type="Proteomes" id="UP000037178"/>
    </source>
</evidence>
<reference evidence="14 15" key="1">
    <citation type="submission" date="2015-06" db="EMBL/GenBank/DDBJ databases">
        <title>Draft genome sequence of an Alphaproteobacteria species associated to the Mediterranean sponge Oscarella lobularis.</title>
        <authorList>
            <person name="Jourda C."/>
            <person name="Santini S."/>
            <person name="Claverie J.-M."/>
        </authorList>
    </citation>
    <scope>NUCLEOTIDE SEQUENCE [LARGE SCALE GENOMIC DNA]</scope>
    <source>
        <strain evidence="14">IGS</strain>
    </source>
</reference>
<dbReference type="EC" id="2.5.1.15" evidence="5 12"/>
<keyword evidence="9 12" id="KW-0460">Magnesium</keyword>
<dbReference type="Pfam" id="PF00809">
    <property type="entry name" value="Pterin_bind"/>
    <property type="match status" value="1"/>
</dbReference>
<keyword evidence="8 12" id="KW-0479">Metal-binding</keyword>
<dbReference type="SUPFAM" id="SSF51717">
    <property type="entry name" value="Dihydropteroate synthetase-like"/>
    <property type="match status" value="1"/>
</dbReference>
<dbReference type="GO" id="GO:0046656">
    <property type="term" value="P:folic acid biosynthetic process"/>
    <property type="evidence" value="ECO:0007669"/>
    <property type="project" value="UniProtKB-KW"/>
</dbReference>
<dbReference type="PANTHER" id="PTHR20941:SF1">
    <property type="entry name" value="FOLIC ACID SYNTHESIS PROTEIN FOL1"/>
    <property type="match status" value="1"/>
</dbReference>
<dbReference type="NCBIfam" id="TIGR01496">
    <property type="entry name" value="DHPS"/>
    <property type="match status" value="1"/>
</dbReference>